<sequence>MGAGALLDDSGGLSYHFRALRYRRSLWQPFTRQVALWLSAWQPPEDRLVIIGPNAGYTLDAAFLGRFARIVILEPDPLARWLLARRFPACRFEHEVLDCCAGVHGPAMLRARFPGAAFLFSNLLGQLIDRIDPRWPAALLDAMQGASWASCHDLAACSEAPRRDSALTLKGSETLEAILQRYWPGDASGRGGRERRIHDHGSFEHLPAQACAPWSITPSQHHLVAWSSMIVVGSSRIMPPITGMGGRS</sequence>
<proteinExistence type="predicted"/>
<keyword evidence="2" id="KW-1185">Reference proteome</keyword>
<evidence type="ECO:0008006" key="3">
    <source>
        <dbReference type="Google" id="ProtNLM"/>
    </source>
</evidence>
<evidence type="ECO:0000313" key="1">
    <source>
        <dbReference type="EMBL" id="MET1489757.1"/>
    </source>
</evidence>
<gene>
    <name evidence="1" type="ORF">ABVT11_07945</name>
</gene>
<evidence type="ECO:0000313" key="2">
    <source>
        <dbReference type="Proteomes" id="UP001548590"/>
    </source>
</evidence>
<dbReference type="RefSeq" id="WP_345924934.1">
    <property type="nucleotide sequence ID" value="NZ_JBDIVF010000002.1"/>
</dbReference>
<dbReference type="EMBL" id="JBEWLZ010000003">
    <property type="protein sequence ID" value="MET1489757.1"/>
    <property type="molecule type" value="Genomic_DNA"/>
</dbReference>
<protein>
    <recommendedName>
        <fullName evidence="3">Class I SAM-dependent methyltransferase</fullName>
    </recommendedName>
</protein>
<accession>A0ABV2CPC3</accession>
<organism evidence="1 2">
    <name type="scientific">Uliginosibacterium paludis</name>
    <dbReference type="NCBI Taxonomy" id="1615952"/>
    <lineage>
        <taxon>Bacteria</taxon>
        <taxon>Pseudomonadati</taxon>
        <taxon>Pseudomonadota</taxon>
        <taxon>Betaproteobacteria</taxon>
        <taxon>Rhodocyclales</taxon>
        <taxon>Zoogloeaceae</taxon>
        <taxon>Uliginosibacterium</taxon>
    </lineage>
</organism>
<dbReference type="Proteomes" id="UP001548590">
    <property type="component" value="Unassembled WGS sequence"/>
</dbReference>
<comment type="caution">
    <text evidence="1">The sequence shown here is derived from an EMBL/GenBank/DDBJ whole genome shotgun (WGS) entry which is preliminary data.</text>
</comment>
<name>A0ABV2CPC3_9RHOO</name>
<reference evidence="1 2" key="1">
    <citation type="submission" date="2024-07" db="EMBL/GenBank/DDBJ databases">
        <title>Uliginosibacterium paludis KCTC:42655.</title>
        <authorList>
            <person name="Kim M.K."/>
        </authorList>
    </citation>
    <scope>NUCLEOTIDE SEQUENCE [LARGE SCALE GENOMIC DNA]</scope>
    <source>
        <strain evidence="1 2">KCTC 42655</strain>
    </source>
</reference>